<keyword evidence="9" id="KW-1185">Reference proteome</keyword>
<evidence type="ECO:0000256" key="6">
    <source>
        <dbReference type="RuleBase" id="RU366058"/>
    </source>
</evidence>
<comment type="similarity">
    <text evidence="6">Belongs to the TVP38/TMEM64 family.</text>
</comment>
<dbReference type="KEGG" id="mas:Mahau_1988"/>
<keyword evidence="2 6" id="KW-1003">Cell membrane</keyword>
<protein>
    <recommendedName>
        <fullName evidence="6">TVP38/TMEM64 family membrane protein</fullName>
    </recommendedName>
</protein>
<keyword evidence="5 6" id="KW-0472">Membrane</keyword>
<gene>
    <name evidence="8" type="ordered locus">Mahau_1988</name>
</gene>
<dbReference type="HOGENOM" id="CLU_038944_5_1_9"/>
<reference evidence="8 9" key="2">
    <citation type="journal article" date="2011" name="Stand. Genomic Sci.">
        <title>Complete genome sequence of Mahella australiensis type strain (50-1 BON).</title>
        <authorList>
            <person name="Sikorski J."/>
            <person name="Teshima H."/>
            <person name="Nolan M."/>
            <person name="Lucas S."/>
            <person name="Hammon N."/>
            <person name="Deshpande S."/>
            <person name="Cheng J.F."/>
            <person name="Pitluck S."/>
            <person name="Liolios K."/>
            <person name="Pagani I."/>
            <person name="Ivanova N."/>
            <person name="Huntemann M."/>
            <person name="Mavromatis K."/>
            <person name="Ovchinikova G."/>
            <person name="Pati A."/>
            <person name="Tapia R."/>
            <person name="Han C."/>
            <person name="Goodwin L."/>
            <person name="Chen A."/>
            <person name="Palaniappan K."/>
            <person name="Land M."/>
            <person name="Hauser L."/>
            <person name="Ngatchou-Djao O.D."/>
            <person name="Rohde M."/>
            <person name="Pukall R."/>
            <person name="Spring S."/>
            <person name="Abt B."/>
            <person name="Goker M."/>
            <person name="Detter J.C."/>
            <person name="Woyke T."/>
            <person name="Bristow J."/>
            <person name="Markowitz V."/>
            <person name="Hugenholtz P."/>
            <person name="Eisen J.A."/>
            <person name="Kyrpides N.C."/>
            <person name="Klenk H.P."/>
            <person name="Lapidus A."/>
        </authorList>
    </citation>
    <scope>NUCLEOTIDE SEQUENCE [LARGE SCALE GENOMIC DNA]</scope>
    <source>
        <strain evidence="9">DSM 15567 / CIP 107919 / 50-1 BON</strain>
    </source>
</reference>
<feature type="transmembrane region" description="Helical" evidence="6">
    <location>
        <begin position="136"/>
        <end position="154"/>
    </location>
</feature>
<dbReference type="OrthoDB" id="9812980at2"/>
<evidence type="ECO:0000256" key="1">
    <source>
        <dbReference type="ARBA" id="ARBA00004651"/>
    </source>
</evidence>
<dbReference type="eggNOG" id="COG0398">
    <property type="taxonomic scope" value="Bacteria"/>
</dbReference>
<reference evidence="9" key="1">
    <citation type="submission" date="2010-11" db="EMBL/GenBank/DDBJ databases">
        <title>The complete genome of Mahella australiensis DSM 15567.</title>
        <authorList>
            <consortium name="US DOE Joint Genome Institute (JGI-PGF)"/>
            <person name="Lucas S."/>
            <person name="Copeland A."/>
            <person name="Lapidus A."/>
            <person name="Bruce D."/>
            <person name="Goodwin L."/>
            <person name="Pitluck S."/>
            <person name="Kyrpides N."/>
            <person name="Mavromatis K."/>
            <person name="Pagani I."/>
            <person name="Ivanova N."/>
            <person name="Teshima H."/>
            <person name="Brettin T."/>
            <person name="Detter J.C."/>
            <person name="Han C."/>
            <person name="Tapia R."/>
            <person name="Land M."/>
            <person name="Hauser L."/>
            <person name="Markowitz V."/>
            <person name="Cheng J.-F."/>
            <person name="Hugenholtz P."/>
            <person name="Woyke T."/>
            <person name="Wu D."/>
            <person name="Spring S."/>
            <person name="Pukall R."/>
            <person name="Steenblock K."/>
            <person name="Schneider S."/>
            <person name="Klenk H.-P."/>
            <person name="Eisen J.A."/>
        </authorList>
    </citation>
    <scope>NUCLEOTIDE SEQUENCE [LARGE SCALE GENOMIC DNA]</scope>
    <source>
        <strain evidence="9">DSM 15567 / CIP 107919 / 50-1 BON</strain>
    </source>
</reference>
<dbReference type="InterPro" id="IPR015414">
    <property type="entry name" value="TMEM64"/>
</dbReference>
<dbReference type="STRING" id="697281.Mahau_1988"/>
<evidence type="ECO:0000313" key="8">
    <source>
        <dbReference type="EMBL" id="AEE97164.1"/>
    </source>
</evidence>
<keyword evidence="4 6" id="KW-1133">Transmembrane helix</keyword>
<accession>F4A225</accession>
<dbReference type="AlphaFoldDB" id="F4A225"/>
<evidence type="ECO:0000256" key="2">
    <source>
        <dbReference type="ARBA" id="ARBA00022475"/>
    </source>
</evidence>
<dbReference type="Pfam" id="PF09335">
    <property type="entry name" value="VTT_dom"/>
    <property type="match status" value="1"/>
</dbReference>
<evidence type="ECO:0000256" key="5">
    <source>
        <dbReference type="ARBA" id="ARBA00023136"/>
    </source>
</evidence>
<dbReference type="EMBL" id="CP002360">
    <property type="protein sequence ID" value="AEE97164.1"/>
    <property type="molecule type" value="Genomic_DNA"/>
</dbReference>
<keyword evidence="3 6" id="KW-0812">Transmembrane</keyword>
<proteinExistence type="inferred from homology"/>
<evidence type="ECO:0000256" key="4">
    <source>
        <dbReference type="ARBA" id="ARBA00022989"/>
    </source>
</evidence>
<evidence type="ECO:0000256" key="3">
    <source>
        <dbReference type="ARBA" id="ARBA00022692"/>
    </source>
</evidence>
<sequence>MKKNIFLKILPLVLLIVAIIIAMVFLAQPFIELVRDADRFRLWIQGYGSMGFAVFIIVQVLQVIVFIVPGEVVQIAGGYLYGTLLGTLLSSIGITIGSLICFGLARLLGRRAIESIIGCERVHKFDDFINQPKGEALLFLIFLIPGLPKDVLAYAAGLSPIRFRNFFIITFIARLPGILISAYWGSNIVERNYWLLAGIAVIAAILFLLGIFKGRAILERIDKKLRDS</sequence>
<feature type="domain" description="VTT" evidence="7">
    <location>
        <begin position="68"/>
        <end position="186"/>
    </location>
</feature>
<feature type="transmembrane region" description="Helical" evidence="6">
    <location>
        <begin position="192"/>
        <end position="212"/>
    </location>
</feature>
<dbReference type="Proteomes" id="UP000008457">
    <property type="component" value="Chromosome"/>
</dbReference>
<organism evidence="8 9">
    <name type="scientific">Mahella australiensis (strain DSM 15567 / CIP 107919 / 50-1 BON)</name>
    <dbReference type="NCBI Taxonomy" id="697281"/>
    <lineage>
        <taxon>Bacteria</taxon>
        <taxon>Bacillati</taxon>
        <taxon>Bacillota</taxon>
        <taxon>Clostridia</taxon>
        <taxon>Thermoanaerobacterales</taxon>
        <taxon>Thermoanaerobacterales Family IV. Incertae Sedis</taxon>
        <taxon>Mahella</taxon>
    </lineage>
</organism>
<dbReference type="PANTHER" id="PTHR12677:SF59">
    <property type="entry name" value="GOLGI APPARATUS MEMBRANE PROTEIN TVP38-RELATED"/>
    <property type="match status" value="1"/>
</dbReference>
<feature type="transmembrane region" description="Helical" evidence="6">
    <location>
        <begin position="80"/>
        <end position="105"/>
    </location>
</feature>
<feature type="transmembrane region" description="Helical" evidence="6">
    <location>
        <begin position="43"/>
        <end position="68"/>
    </location>
</feature>
<feature type="transmembrane region" description="Helical" evidence="6">
    <location>
        <begin position="12"/>
        <end position="31"/>
    </location>
</feature>
<dbReference type="InterPro" id="IPR032816">
    <property type="entry name" value="VTT_dom"/>
</dbReference>
<name>F4A225_MAHA5</name>
<evidence type="ECO:0000259" key="7">
    <source>
        <dbReference type="Pfam" id="PF09335"/>
    </source>
</evidence>
<dbReference type="PANTHER" id="PTHR12677">
    <property type="entry name" value="GOLGI APPARATUS MEMBRANE PROTEIN TVP38-RELATED"/>
    <property type="match status" value="1"/>
</dbReference>
<evidence type="ECO:0000313" key="9">
    <source>
        <dbReference type="Proteomes" id="UP000008457"/>
    </source>
</evidence>
<comment type="subcellular location">
    <subcellularLocation>
        <location evidence="1 6">Cell membrane</location>
        <topology evidence="1 6">Multi-pass membrane protein</topology>
    </subcellularLocation>
</comment>
<dbReference type="GO" id="GO:0005886">
    <property type="term" value="C:plasma membrane"/>
    <property type="evidence" value="ECO:0007669"/>
    <property type="project" value="UniProtKB-SubCell"/>
</dbReference>
<feature type="transmembrane region" description="Helical" evidence="6">
    <location>
        <begin position="166"/>
        <end position="186"/>
    </location>
</feature>
<dbReference type="RefSeq" id="WP_013781592.1">
    <property type="nucleotide sequence ID" value="NC_015520.1"/>
</dbReference>